<comment type="caution">
    <text evidence="2">The sequence shown here is derived from an EMBL/GenBank/DDBJ whole genome shotgun (WGS) entry which is preliminary data.</text>
</comment>
<accession>A0ABS9PC19</accession>
<dbReference type="RefSeq" id="WP_238978418.1">
    <property type="nucleotide sequence ID" value="NZ_JABFUC010000014.1"/>
</dbReference>
<keyword evidence="3" id="KW-1185">Reference proteome</keyword>
<name>A0ABS9PC19_9GAMM</name>
<dbReference type="EMBL" id="JABFUC010000014">
    <property type="protein sequence ID" value="MCG6659271.1"/>
    <property type="molecule type" value="Genomic_DNA"/>
</dbReference>
<keyword evidence="1" id="KW-0812">Transmembrane</keyword>
<proteinExistence type="predicted"/>
<keyword evidence="1" id="KW-1133">Transmembrane helix</keyword>
<keyword evidence="1" id="KW-0472">Membrane</keyword>
<protein>
    <submittedName>
        <fullName evidence="2">Uncharacterized protein</fullName>
    </submittedName>
</protein>
<evidence type="ECO:0000313" key="3">
    <source>
        <dbReference type="Proteomes" id="UP000814385"/>
    </source>
</evidence>
<organism evidence="2 3">
    <name type="scientific">Billgrantia campisalis</name>
    <dbReference type="NCBI Taxonomy" id="74661"/>
    <lineage>
        <taxon>Bacteria</taxon>
        <taxon>Pseudomonadati</taxon>
        <taxon>Pseudomonadota</taxon>
        <taxon>Gammaproteobacteria</taxon>
        <taxon>Oceanospirillales</taxon>
        <taxon>Halomonadaceae</taxon>
        <taxon>Billgrantia</taxon>
    </lineage>
</organism>
<evidence type="ECO:0000313" key="2">
    <source>
        <dbReference type="EMBL" id="MCG6659271.1"/>
    </source>
</evidence>
<dbReference type="Proteomes" id="UP000814385">
    <property type="component" value="Unassembled WGS sequence"/>
</dbReference>
<reference evidence="2 3" key="1">
    <citation type="submission" date="2020-05" db="EMBL/GenBank/DDBJ databases">
        <title>Comparative genomic analysis of denitrifying bacteria from Halomonas genus.</title>
        <authorList>
            <person name="Wang L."/>
            <person name="Shao Z."/>
        </authorList>
    </citation>
    <scope>NUCLEOTIDE SEQUENCE [LARGE SCALE GENOMIC DNA]</scope>
    <source>
        <strain evidence="2 3">A4</strain>
    </source>
</reference>
<evidence type="ECO:0000256" key="1">
    <source>
        <dbReference type="SAM" id="Phobius"/>
    </source>
</evidence>
<feature type="transmembrane region" description="Helical" evidence="1">
    <location>
        <begin position="6"/>
        <end position="24"/>
    </location>
</feature>
<sequence>MALFLLIFAVCLLIIGGMVLILMFSRTPRYRTEPEHLLEAFDKALESRISENEWNAIVGYPIRHDEYLDGVRRRAQRLMSEHGRRWQIAQGKPLLDATGQEELAALRDHLAAHTRLKRQQEQDNER</sequence>
<gene>
    <name evidence="2" type="ORF">HOP52_16045</name>
</gene>